<reference evidence="2" key="1">
    <citation type="submission" date="2017-04" db="EMBL/GenBank/DDBJ databases">
        <title>Function of individual gut microbiota members based on whole genome sequencing of pure cultures obtained from chicken caecum.</title>
        <authorList>
            <person name="Medvecky M."/>
            <person name="Cejkova D."/>
            <person name="Polansky O."/>
            <person name="Karasova D."/>
            <person name="Kubasova T."/>
            <person name="Cizek A."/>
            <person name="Rychlik I."/>
        </authorList>
    </citation>
    <scope>NUCLEOTIDE SEQUENCE [LARGE SCALE GENOMIC DNA]</scope>
    <source>
        <strain evidence="2">An175</strain>
    </source>
</reference>
<evidence type="ECO:0000313" key="2">
    <source>
        <dbReference type="Proteomes" id="UP000196386"/>
    </source>
</evidence>
<dbReference type="Proteomes" id="UP000196386">
    <property type="component" value="Unassembled WGS sequence"/>
</dbReference>
<sequence>MGGGVFLIRKVYVEVTAHFDLEGSMTPLEIFWEDGRRFEIDRVLDRRRAASLKAGGVGIRYLCRIRGRETYLFYEGPRWFVEGK</sequence>
<dbReference type="GeneID" id="72462388"/>
<protein>
    <submittedName>
        <fullName evidence="1">Uncharacterized protein</fullName>
    </submittedName>
</protein>
<comment type="caution">
    <text evidence="1">The sequence shown here is derived from an EMBL/GenBank/DDBJ whole genome shotgun (WGS) entry which is preliminary data.</text>
</comment>
<accession>A0A1Y4N2U4</accession>
<gene>
    <name evidence="1" type="ORF">B5F11_06405</name>
</gene>
<dbReference type="EMBL" id="NFKP01000006">
    <property type="protein sequence ID" value="OUP69955.1"/>
    <property type="molecule type" value="Genomic_DNA"/>
</dbReference>
<dbReference type="RefSeq" id="WP_181968801.1">
    <property type="nucleotide sequence ID" value="NZ_CAMMGH010000018.1"/>
</dbReference>
<proteinExistence type="predicted"/>
<evidence type="ECO:0000313" key="1">
    <source>
        <dbReference type="EMBL" id="OUP69955.1"/>
    </source>
</evidence>
<dbReference type="AlphaFoldDB" id="A0A1Y4N2U4"/>
<organism evidence="1 2">
    <name type="scientific">Anaerotruncus colihominis</name>
    <dbReference type="NCBI Taxonomy" id="169435"/>
    <lineage>
        <taxon>Bacteria</taxon>
        <taxon>Bacillati</taxon>
        <taxon>Bacillota</taxon>
        <taxon>Clostridia</taxon>
        <taxon>Eubacteriales</taxon>
        <taxon>Oscillospiraceae</taxon>
        <taxon>Anaerotruncus</taxon>
    </lineage>
</organism>
<name>A0A1Y4N2U4_9FIRM</name>